<keyword evidence="3" id="KW-1185">Reference proteome</keyword>
<dbReference type="InterPro" id="IPR002686">
    <property type="entry name" value="Transposase_17"/>
</dbReference>
<evidence type="ECO:0000313" key="2">
    <source>
        <dbReference type="EMBL" id="MEA5257618.1"/>
    </source>
</evidence>
<dbReference type="PANTHER" id="PTHR36966">
    <property type="entry name" value="REP-ASSOCIATED TYROSINE TRANSPOSASE"/>
    <property type="match status" value="1"/>
</dbReference>
<dbReference type="EMBL" id="JAYFUL010000008">
    <property type="protein sequence ID" value="MEA5257618.1"/>
    <property type="molecule type" value="Genomic_DNA"/>
</dbReference>
<dbReference type="RefSeq" id="WP_323248111.1">
    <property type="nucleotide sequence ID" value="NZ_JAYFUL010000008.1"/>
</dbReference>
<dbReference type="PANTHER" id="PTHR36966:SF1">
    <property type="entry name" value="REP-ASSOCIATED TYROSINE TRANSPOSASE"/>
    <property type="match status" value="1"/>
</dbReference>
<reference evidence="2 3" key="1">
    <citation type="submission" date="2023-12" db="EMBL/GenBank/DDBJ databases">
        <title>Novel species of the genus Arcicella isolated from rivers.</title>
        <authorList>
            <person name="Lu H."/>
        </authorList>
    </citation>
    <scope>NUCLEOTIDE SEQUENCE [LARGE SCALE GENOMIC DNA]</scope>
    <source>
        <strain evidence="2 3">LMG 21963</strain>
    </source>
</reference>
<dbReference type="SUPFAM" id="SSF143422">
    <property type="entry name" value="Transposase IS200-like"/>
    <property type="match status" value="1"/>
</dbReference>
<protein>
    <submittedName>
        <fullName evidence="2">Transposase</fullName>
    </submittedName>
</protein>
<sequence length="185" mass="21991">MGFAYKINNPRGTYFITFATVQWVDAFTRKRYVDIVLESIKYCQKEKGLRVHAWCIMSNHVHLIASTLRPQPTLSDILRDLKKFTSNKILEAIQDEREIESRKGWMLWLFKSAGERNPNNTYFQFWRQDNHPEEIFSTKFMESKLEYIHNNPVKAGLVEEPWEYLLSSAKDYMTNRKGLLEIDFV</sequence>
<dbReference type="Pfam" id="PF01797">
    <property type="entry name" value="Y1_Tnp"/>
    <property type="match status" value="1"/>
</dbReference>
<accession>A0ABU5QKQ0</accession>
<name>A0ABU5QKQ0_9BACT</name>
<evidence type="ECO:0000259" key="1">
    <source>
        <dbReference type="SMART" id="SM01321"/>
    </source>
</evidence>
<feature type="domain" description="Transposase IS200-like" evidence="1">
    <location>
        <begin position="9"/>
        <end position="151"/>
    </location>
</feature>
<dbReference type="Proteomes" id="UP001304671">
    <property type="component" value="Unassembled WGS sequence"/>
</dbReference>
<proteinExistence type="predicted"/>
<dbReference type="InterPro" id="IPR036515">
    <property type="entry name" value="Transposase_17_sf"/>
</dbReference>
<dbReference type="NCBIfam" id="NF047646">
    <property type="entry name" value="REP_Tyr_transpos"/>
    <property type="match status" value="1"/>
</dbReference>
<evidence type="ECO:0000313" key="3">
    <source>
        <dbReference type="Proteomes" id="UP001304671"/>
    </source>
</evidence>
<comment type="caution">
    <text evidence="2">The sequence shown here is derived from an EMBL/GenBank/DDBJ whole genome shotgun (WGS) entry which is preliminary data.</text>
</comment>
<organism evidence="2 3">
    <name type="scientific">Arcicella aquatica</name>
    <dbReference type="NCBI Taxonomy" id="217141"/>
    <lineage>
        <taxon>Bacteria</taxon>
        <taxon>Pseudomonadati</taxon>
        <taxon>Bacteroidota</taxon>
        <taxon>Cytophagia</taxon>
        <taxon>Cytophagales</taxon>
        <taxon>Flectobacillaceae</taxon>
        <taxon>Arcicella</taxon>
    </lineage>
</organism>
<dbReference type="SMART" id="SM01321">
    <property type="entry name" value="Y1_Tnp"/>
    <property type="match status" value="1"/>
</dbReference>
<gene>
    <name evidence="2" type="ORF">VB264_07475</name>
</gene>
<dbReference type="InterPro" id="IPR052715">
    <property type="entry name" value="RAYT_transposase"/>
</dbReference>
<dbReference type="Gene3D" id="3.30.70.1290">
    <property type="entry name" value="Transposase IS200-like"/>
    <property type="match status" value="1"/>
</dbReference>